<evidence type="ECO:0000256" key="1">
    <source>
        <dbReference type="ARBA" id="ARBA00001974"/>
    </source>
</evidence>
<name>A0A9P3G6L6_9APHY</name>
<dbReference type="GO" id="GO:0016491">
    <property type="term" value="F:oxidoreductase activity"/>
    <property type="evidence" value="ECO:0007669"/>
    <property type="project" value="UniProtKB-KW"/>
</dbReference>
<dbReference type="PANTHER" id="PTHR43400:SF7">
    <property type="entry name" value="FAD-DEPENDENT OXIDOREDUCTASE 2 FAD BINDING DOMAIN-CONTAINING PROTEIN"/>
    <property type="match status" value="1"/>
</dbReference>
<feature type="domain" description="FAD-dependent oxidoreductase 2 FAD-binding" evidence="5">
    <location>
        <begin position="92"/>
        <end position="498"/>
    </location>
</feature>
<keyword evidence="2" id="KW-0285">Flavoprotein</keyword>
<keyword evidence="7" id="KW-1185">Reference proteome</keyword>
<dbReference type="Gene3D" id="3.50.50.60">
    <property type="entry name" value="FAD/NAD(P)-binding domain"/>
    <property type="match status" value="1"/>
</dbReference>
<dbReference type="EMBL" id="BPQB01000009">
    <property type="protein sequence ID" value="GJE88500.1"/>
    <property type="molecule type" value="Genomic_DNA"/>
</dbReference>
<accession>A0A9P3G6L6</accession>
<evidence type="ECO:0000256" key="2">
    <source>
        <dbReference type="ARBA" id="ARBA00022630"/>
    </source>
</evidence>
<reference evidence="6 7" key="1">
    <citation type="submission" date="2021-08" db="EMBL/GenBank/DDBJ databases">
        <title>Draft Genome Sequence of Phanerochaete sordida strain YK-624.</title>
        <authorList>
            <person name="Mori T."/>
            <person name="Dohra H."/>
            <person name="Suzuki T."/>
            <person name="Kawagishi H."/>
            <person name="Hirai H."/>
        </authorList>
    </citation>
    <scope>NUCLEOTIDE SEQUENCE [LARGE SCALE GENOMIC DNA]</scope>
    <source>
        <strain evidence="6 7">YK-624</strain>
    </source>
</reference>
<dbReference type="InterPro" id="IPR027477">
    <property type="entry name" value="Succ_DH/fumarate_Rdtase_cat_sf"/>
</dbReference>
<evidence type="ECO:0000313" key="6">
    <source>
        <dbReference type="EMBL" id="GJE88500.1"/>
    </source>
</evidence>
<gene>
    <name evidence="6" type="ORF">PsYK624_045830</name>
</gene>
<dbReference type="PANTHER" id="PTHR43400">
    <property type="entry name" value="FUMARATE REDUCTASE"/>
    <property type="match status" value="1"/>
</dbReference>
<dbReference type="SUPFAM" id="SSF56425">
    <property type="entry name" value="Succinate dehydrogenase/fumarate reductase flavoprotein, catalytic domain"/>
    <property type="match status" value="1"/>
</dbReference>
<dbReference type="NCBIfam" id="NF006130">
    <property type="entry name" value="PRK08274.1"/>
    <property type="match status" value="1"/>
</dbReference>
<comment type="caution">
    <text evidence="6">The sequence shown here is derived from an EMBL/GenBank/DDBJ whole genome shotgun (WGS) entry which is preliminary data.</text>
</comment>
<evidence type="ECO:0000259" key="5">
    <source>
        <dbReference type="Pfam" id="PF00890"/>
    </source>
</evidence>
<comment type="cofactor">
    <cofactor evidence="1">
        <name>FAD</name>
        <dbReference type="ChEBI" id="CHEBI:57692"/>
    </cofactor>
</comment>
<dbReference type="AlphaFoldDB" id="A0A9P3G6L6"/>
<evidence type="ECO:0000256" key="3">
    <source>
        <dbReference type="ARBA" id="ARBA00022827"/>
    </source>
</evidence>
<dbReference type="Proteomes" id="UP000703269">
    <property type="component" value="Unassembled WGS sequence"/>
</dbReference>
<dbReference type="SUPFAM" id="SSF51905">
    <property type="entry name" value="FAD/NAD(P)-binding domain"/>
    <property type="match status" value="1"/>
</dbReference>
<dbReference type="Pfam" id="PF00890">
    <property type="entry name" value="FAD_binding_2"/>
    <property type="match status" value="2"/>
</dbReference>
<keyword evidence="3" id="KW-0274">FAD</keyword>
<dbReference type="Gene3D" id="3.90.700.10">
    <property type="entry name" value="Succinate dehydrogenase/fumarate reductase flavoprotein, catalytic domain"/>
    <property type="match status" value="1"/>
</dbReference>
<evidence type="ECO:0000256" key="4">
    <source>
        <dbReference type="ARBA" id="ARBA00023002"/>
    </source>
</evidence>
<dbReference type="InterPro" id="IPR036188">
    <property type="entry name" value="FAD/NAD-bd_sf"/>
</dbReference>
<organism evidence="6 7">
    <name type="scientific">Phanerochaete sordida</name>
    <dbReference type="NCBI Taxonomy" id="48140"/>
    <lineage>
        <taxon>Eukaryota</taxon>
        <taxon>Fungi</taxon>
        <taxon>Dikarya</taxon>
        <taxon>Basidiomycota</taxon>
        <taxon>Agaricomycotina</taxon>
        <taxon>Agaricomycetes</taxon>
        <taxon>Polyporales</taxon>
        <taxon>Phanerochaetaceae</taxon>
        <taxon>Phanerochaete</taxon>
    </lineage>
</organism>
<keyword evidence="4" id="KW-0560">Oxidoreductase</keyword>
<dbReference type="InterPro" id="IPR050315">
    <property type="entry name" value="FAD-oxidoreductase_2"/>
</dbReference>
<dbReference type="OrthoDB" id="7777654at2759"/>
<proteinExistence type="predicted"/>
<feature type="domain" description="FAD-dependent oxidoreductase 2 FAD-binding" evidence="5">
    <location>
        <begin position="14"/>
        <end position="52"/>
    </location>
</feature>
<protein>
    <submittedName>
        <fullName evidence="6">FAD/NAD(P) binding domain-containing protein</fullName>
    </submittedName>
</protein>
<dbReference type="InterPro" id="IPR003953">
    <property type="entry name" value="FAD-dep_OxRdtase_2_FAD-bd"/>
</dbReference>
<sequence>MTDSTAQASNSDFDCIVVGSGHAGSCAALAAADAGLKRILIIDKCPEEWAGGNGYFTAGAHRTVHGGLADLLPIVRNVDPIQAQNTDVEPYTHEQFTSDIMRLGDGRSDAGLVKAVVDNSRAAVQWLSERVDVPFTLAFNRQAYLVDGRQRFWGGMALAVQDGGKGLIAAHRKALKDTGIQTWFETPAIELVMEDGAVAGVVVRRAGELVKLSAPAVVLACGGYEASRDLRAKHMGEEWVRAKVRGTPYNTGDGLALGTRVGAALRGDFGGCHSTCWDAHAPADTGDRLLSNQFTKSGYPLGLMLNAHGQRFVDEGADFRNYTYAAYGRAVLRQPGGAAFQVFDARAAGWLRAEEYADGVVRKVYADSAAALADKLVEEGLEDPQQFVKTIEEYNEAVRRFQEEHPERRWDPAVKDGLSTQSSGCALEIPKSNWALPIDQAPFVAVKIACGITFTFGGLAVDPETAAVLSESGAPIKGLFCTGELVGGLYYSNYPGGSGLTAGAVFGRKAGQQAAKLVG</sequence>
<evidence type="ECO:0000313" key="7">
    <source>
        <dbReference type="Proteomes" id="UP000703269"/>
    </source>
</evidence>